<dbReference type="AlphaFoldDB" id="A0A8T2MHZ6"/>
<dbReference type="InterPro" id="IPR051712">
    <property type="entry name" value="ARTD-AVP"/>
</dbReference>
<evidence type="ECO:0000256" key="6">
    <source>
        <dbReference type="ARBA" id="ARBA00023242"/>
    </source>
</evidence>
<dbReference type="Proteomes" id="UP000752171">
    <property type="component" value="Unassembled WGS sequence"/>
</dbReference>
<proteinExistence type="inferred from homology"/>
<dbReference type="EMBL" id="JAICCE010000002">
    <property type="protein sequence ID" value="KAG9280441.1"/>
    <property type="molecule type" value="Genomic_DNA"/>
</dbReference>
<evidence type="ECO:0000313" key="13">
    <source>
        <dbReference type="Proteomes" id="UP000752171"/>
    </source>
</evidence>
<evidence type="ECO:0000256" key="2">
    <source>
        <dbReference type="ARBA" id="ARBA00004906"/>
    </source>
</evidence>
<evidence type="ECO:0000259" key="10">
    <source>
        <dbReference type="PROSITE" id="PS50103"/>
    </source>
</evidence>
<comment type="subcellular location">
    <subcellularLocation>
        <location evidence="1">Nucleus</location>
    </subcellularLocation>
</comment>
<feature type="region of interest" description="Disordered" evidence="9">
    <location>
        <begin position="111"/>
        <end position="145"/>
    </location>
</feature>
<protein>
    <submittedName>
        <fullName evidence="12">Poly ADP-ribose polymerase 12-like</fullName>
    </submittedName>
</protein>
<dbReference type="InterPro" id="IPR004170">
    <property type="entry name" value="WWE_dom"/>
</dbReference>
<dbReference type="Pfam" id="PF02825">
    <property type="entry name" value="WWE"/>
    <property type="match status" value="2"/>
</dbReference>
<dbReference type="Pfam" id="PF18044">
    <property type="entry name" value="zf-CCCH_4"/>
    <property type="match status" value="1"/>
</dbReference>
<evidence type="ECO:0000313" key="12">
    <source>
        <dbReference type="EMBL" id="KAG9280441.1"/>
    </source>
</evidence>
<accession>A0A8T2MHZ6</accession>
<feature type="region of interest" description="Disordered" evidence="9">
    <location>
        <begin position="36"/>
        <end position="58"/>
    </location>
</feature>
<dbReference type="Gene3D" id="4.10.1000.10">
    <property type="entry name" value="Zinc finger, CCCH-type"/>
    <property type="match status" value="1"/>
</dbReference>
<comment type="caution">
    <text evidence="12">The sequence shown here is derived from an EMBL/GenBank/DDBJ whole genome shotgun (WGS) entry which is preliminary data.</text>
</comment>
<dbReference type="PANTHER" id="PTHR45740:SF14">
    <property type="entry name" value="NOVEL PROTEIN"/>
    <property type="match status" value="1"/>
</dbReference>
<evidence type="ECO:0000256" key="3">
    <source>
        <dbReference type="ARBA" id="ARBA00022723"/>
    </source>
</evidence>
<keyword evidence="4 8" id="KW-0863">Zinc-finger</keyword>
<dbReference type="SUPFAM" id="SSF117839">
    <property type="entry name" value="WWE domain"/>
    <property type="match status" value="2"/>
</dbReference>
<evidence type="ECO:0000256" key="9">
    <source>
        <dbReference type="SAM" id="MobiDB-lite"/>
    </source>
</evidence>
<dbReference type="InterPro" id="IPR000571">
    <property type="entry name" value="Znf_CCCH"/>
</dbReference>
<gene>
    <name evidence="12" type="primary">PARP11</name>
    <name evidence="12" type="ORF">AMEX_G3149</name>
</gene>
<feature type="zinc finger region" description="C3H1-type" evidence="8">
    <location>
        <begin position="60"/>
        <end position="87"/>
    </location>
</feature>
<dbReference type="SMART" id="SM00678">
    <property type="entry name" value="WWE"/>
    <property type="match status" value="2"/>
</dbReference>
<feature type="domain" description="WWE" evidence="11">
    <location>
        <begin position="308"/>
        <end position="391"/>
    </location>
</feature>
<name>A0A8T2MHZ6_ASTMX</name>
<dbReference type="InterPro" id="IPR018123">
    <property type="entry name" value="WWE-dom_subgr"/>
</dbReference>
<keyword evidence="5 8" id="KW-0862">Zinc</keyword>
<dbReference type="Gene3D" id="3.30.720.50">
    <property type="match status" value="2"/>
</dbReference>
<dbReference type="PROSITE" id="PS50103">
    <property type="entry name" value="ZF_C3H1"/>
    <property type="match status" value="2"/>
</dbReference>
<evidence type="ECO:0000256" key="5">
    <source>
        <dbReference type="ARBA" id="ARBA00022833"/>
    </source>
</evidence>
<keyword evidence="6" id="KW-0539">Nucleus</keyword>
<feature type="zinc finger region" description="C3H1-type" evidence="8">
    <location>
        <begin position="88"/>
        <end position="107"/>
    </location>
</feature>
<keyword evidence="3 8" id="KW-0479">Metal-binding</keyword>
<dbReference type="GO" id="GO:0003950">
    <property type="term" value="F:NAD+ poly-ADP-ribosyltransferase activity"/>
    <property type="evidence" value="ECO:0007669"/>
    <property type="project" value="TreeGrafter"/>
</dbReference>
<comment type="pathway">
    <text evidence="2">Protein modification; protein ubiquitination.</text>
</comment>
<feature type="domain" description="C3H1-type" evidence="10">
    <location>
        <begin position="88"/>
        <end position="107"/>
    </location>
</feature>
<dbReference type="PANTHER" id="PTHR45740">
    <property type="entry name" value="POLY [ADP-RIBOSE] POLYMERASE"/>
    <property type="match status" value="1"/>
</dbReference>
<feature type="domain" description="C3H1-type" evidence="10">
    <location>
        <begin position="60"/>
        <end position="87"/>
    </location>
</feature>
<comment type="similarity">
    <text evidence="7">Belongs to the ARTD/PARP family.</text>
</comment>
<feature type="compositionally biased region" description="Low complexity" evidence="9">
    <location>
        <begin position="48"/>
        <end position="58"/>
    </location>
</feature>
<dbReference type="GO" id="GO:0005634">
    <property type="term" value="C:nucleus"/>
    <property type="evidence" value="ECO:0007669"/>
    <property type="project" value="UniProtKB-SubCell"/>
</dbReference>
<sequence length="392" mass="45557">MKRNQTSFLFIYRRIRKERNHDKTNVTFSFLEESVSGFSDTDTDSHADSQSGSDSDQDSAATQKVCKYYNEGNCRYGKKCRDLHVCKYSLKGNCRYGSSCRFKHIQGSDRSSRQEYRGRRSQGDTRRGYRHRSRSRSDSSDESLSGRPYKWQLDLGQGWEDVAHDYILEAQYSRPNTKGIRIYNTPCGALSIDFTKMRILKKTKLRVRRKGSRQNEWLWHYRGNHGWYQYGEKDSKGNASSISSASLEKEYQKNRQGTVQFTVDSTTYKIRFRDMSQKNLSTGHRRRIRRRPKYESPRDGGVNVVTRAFKNLTSSSSNKAPLWQYGGKRGRWHSFSHRGACSVSSEDIEEEYQNDPQGSISFTVNGDPYTIDFKKMTQTNTKTSATRQVQRV</sequence>
<evidence type="ECO:0000256" key="8">
    <source>
        <dbReference type="PROSITE-ProRule" id="PRU00723"/>
    </source>
</evidence>
<evidence type="ECO:0000256" key="7">
    <source>
        <dbReference type="ARBA" id="ARBA00024347"/>
    </source>
</evidence>
<dbReference type="OrthoDB" id="6133115at2759"/>
<evidence type="ECO:0000256" key="1">
    <source>
        <dbReference type="ARBA" id="ARBA00004123"/>
    </source>
</evidence>
<dbReference type="InterPro" id="IPR041367">
    <property type="entry name" value="Znf-CCCH_4"/>
</dbReference>
<dbReference type="GO" id="GO:1990404">
    <property type="term" value="F:NAD+-protein mono-ADP-ribosyltransferase activity"/>
    <property type="evidence" value="ECO:0007669"/>
    <property type="project" value="TreeGrafter"/>
</dbReference>
<dbReference type="GO" id="GO:0008270">
    <property type="term" value="F:zinc ion binding"/>
    <property type="evidence" value="ECO:0007669"/>
    <property type="project" value="UniProtKB-KW"/>
</dbReference>
<feature type="compositionally biased region" description="Basic and acidic residues" evidence="9">
    <location>
        <begin position="111"/>
        <end position="127"/>
    </location>
</feature>
<evidence type="ECO:0000259" key="11">
    <source>
        <dbReference type="PROSITE" id="PS50918"/>
    </source>
</evidence>
<dbReference type="PROSITE" id="PS50918">
    <property type="entry name" value="WWE"/>
    <property type="match status" value="2"/>
</dbReference>
<evidence type="ECO:0000256" key="4">
    <source>
        <dbReference type="ARBA" id="ARBA00022771"/>
    </source>
</evidence>
<organism evidence="12 13">
    <name type="scientific">Astyanax mexicanus</name>
    <name type="common">Blind cave fish</name>
    <name type="synonym">Astyanax fasciatus mexicanus</name>
    <dbReference type="NCBI Taxonomy" id="7994"/>
    <lineage>
        <taxon>Eukaryota</taxon>
        <taxon>Metazoa</taxon>
        <taxon>Chordata</taxon>
        <taxon>Craniata</taxon>
        <taxon>Vertebrata</taxon>
        <taxon>Euteleostomi</taxon>
        <taxon>Actinopterygii</taxon>
        <taxon>Neopterygii</taxon>
        <taxon>Teleostei</taxon>
        <taxon>Ostariophysi</taxon>
        <taxon>Characiformes</taxon>
        <taxon>Characoidei</taxon>
        <taxon>Acestrorhamphidae</taxon>
        <taxon>Acestrorhamphinae</taxon>
        <taxon>Astyanax</taxon>
    </lineage>
</organism>
<dbReference type="InterPro" id="IPR037197">
    <property type="entry name" value="WWE_dom_sf"/>
</dbReference>
<dbReference type="SMART" id="SM00356">
    <property type="entry name" value="ZnF_C3H1"/>
    <property type="match status" value="2"/>
</dbReference>
<reference evidence="12 13" key="1">
    <citation type="submission" date="2021-07" db="EMBL/GenBank/DDBJ databases">
        <authorList>
            <person name="Imarazene B."/>
            <person name="Zahm M."/>
            <person name="Klopp C."/>
            <person name="Cabau C."/>
            <person name="Beille S."/>
            <person name="Jouanno E."/>
            <person name="Castinel A."/>
            <person name="Lluch J."/>
            <person name="Gil L."/>
            <person name="Kuchtly C."/>
            <person name="Lopez Roques C."/>
            <person name="Donnadieu C."/>
            <person name="Parrinello H."/>
            <person name="Journot L."/>
            <person name="Du K."/>
            <person name="Schartl M."/>
            <person name="Retaux S."/>
            <person name="Guiguen Y."/>
        </authorList>
    </citation>
    <scope>NUCLEOTIDE SEQUENCE [LARGE SCALE GENOMIC DNA]</scope>
    <source>
        <strain evidence="12">Pach_M1</strain>
        <tissue evidence="12">Testis</tissue>
    </source>
</reference>
<feature type="domain" description="WWE" evidence="11">
    <location>
        <begin position="202"/>
        <end position="290"/>
    </location>
</feature>